<dbReference type="Gene3D" id="3.40.190.10">
    <property type="entry name" value="Periplasmic binding protein-like II"/>
    <property type="match status" value="1"/>
</dbReference>
<proteinExistence type="inferred from homology"/>
<evidence type="ECO:0000256" key="3">
    <source>
        <dbReference type="ARBA" id="ARBA00022448"/>
    </source>
</evidence>
<feature type="domain" description="Solute-binding protein family 5" evidence="5">
    <location>
        <begin position="101"/>
        <end position="464"/>
    </location>
</feature>
<dbReference type="OrthoDB" id="9803988at2"/>
<dbReference type="CDD" id="cd08512">
    <property type="entry name" value="PBP2_NikA_DppA_OppA_like_7"/>
    <property type="match status" value="1"/>
</dbReference>
<dbReference type="InterPro" id="IPR030678">
    <property type="entry name" value="Peptide/Ni-bd"/>
</dbReference>
<dbReference type="GO" id="GO:0030288">
    <property type="term" value="C:outer membrane-bounded periplasmic space"/>
    <property type="evidence" value="ECO:0007669"/>
    <property type="project" value="UniProtKB-ARBA"/>
</dbReference>
<dbReference type="InterPro" id="IPR039424">
    <property type="entry name" value="SBP_5"/>
</dbReference>
<dbReference type="GO" id="GO:1904680">
    <property type="term" value="F:peptide transmembrane transporter activity"/>
    <property type="evidence" value="ECO:0007669"/>
    <property type="project" value="TreeGrafter"/>
</dbReference>
<sequence>MIVVSSYDIDRTHPVKTGGNKLKINRLLGATALLSLGVFCYGANVPASLAATPVDQLVLGTSLAQVLSLDPGQATEPGAATILANAYDRLVTTDNTDATKVLPQLAASWDIEPDAVVFHLRDAKFQSGNPVTADDVVWSFSRVLQMNQASASVLKQFGFSTENAASLISAVDPRTVRIGLPPQATATSLLYTLTGTTGSIVDKKTALAHETDGDHANGWLRVNSAGSGPFKLTRWSPNEMIMLERNDDYWGQKPAMRRVVMRHLPESQVQRLQLTKGDLDVGLALSAKDIMSFEGNKEFQIQQLPAGGFYALAMNCQNPYLSNPDVRRAIAWAIDYDGIAKSIMGPYGRVRQMPVPINFAGALPDPGYKLDVAKAKEYLAKAGYPDGFPLVLKTIAETPRVDLATALQASLGQVGIKVSIEQGNGSQIIAAHRGRQFDLLLPQTGNGLPTGIGALSDFAHNPDNSDKGNPGYFAWRSACDIPDINKLYEQAMGERDDARQVEMIKQLQQMIVDAAPAVLPMFERFTPIVVSARLQGFYGQGFRGTRFETVTKAE</sequence>
<gene>
    <name evidence="6" type="ORF">CJ014_14630</name>
</gene>
<keyword evidence="3" id="KW-0813">Transport</keyword>
<protein>
    <submittedName>
        <fullName evidence="6">ABC transporter substrate-binding protein</fullName>
    </submittedName>
</protein>
<comment type="caution">
    <text evidence="6">The sequence shown here is derived from an EMBL/GenBank/DDBJ whole genome shotgun (WGS) entry which is preliminary data.</text>
</comment>
<dbReference type="GO" id="GO:0015833">
    <property type="term" value="P:peptide transport"/>
    <property type="evidence" value="ECO:0007669"/>
    <property type="project" value="TreeGrafter"/>
</dbReference>
<evidence type="ECO:0000313" key="7">
    <source>
        <dbReference type="Proteomes" id="UP000231070"/>
    </source>
</evidence>
<dbReference type="EMBL" id="NQVN01000009">
    <property type="protein sequence ID" value="PIO98554.1"/>
    <property type="molecule type" value="Genomic_DNA"/>
</dbReference>
<evidence type="ECO:0000256" key="4">
    <source>
        <dbReference type="ARBA" id="ARBA00022729"/>
    </source>
</evidence>
<dbReference type="Gene3D" id="3.10.105.10">
    <property type="entry name" value="Dipeptide-binding Protein, Domain 3"/>
    <property type="match status" value="1"/>
</dbReference>
<keyword evidence="7" id="KW-1185">Reference proteome</keyword>
<evidence type="ECO:0000256" key="2">
    <source>
        <dbReference type="ARBA" id="ARBA00005695"/>
    </source>
</evidence>
<comment type="subcellular location">
    <subcellularLocation>
        <location evidence="1">Periplasm</location>
    </subcellularLocation>
</comment>
<comment type="similarity">
    <text evidence="2">Belongs to the bacterial solute-binding protein 5 family.</text>
</comment>
<organism evidence="6 7">
    <name type="scientific">Pleomorphomonas carboxyditropha</name>
    <dbReference type="NCBI Taxonomy" id="2023338"/>
    <lineage>
        <taxon>Bacteria</taxon>
        <taxon>Pseudomonadati</taxon>
        <taxon>Pseudomonadota</taxon>
        <taxon>Alphaproteobacteria</taxon>
        <taxon>Hyphomicrobiales</taxon>
        <taxon>Pleomorphomonadaceae</taxon>
        <taxon>Pleomorphomonas</taxon>
    </lineage>
</organism>
<dbReference type="GO" id="GO:0043190">
    <property type="term" value="C:ATP-binding cassette (ABC) transporter complex"/>
    <property type="evidence" value="ECO:0007669"/>
    <property type="project" value="InterPro"/>
</dbReference>
<dbReference type="PIRSF" id="PIRSF002741">
    <property type="entry name" value="MppA"/>
    <property type="match status" value="1"/>
</dbReference>
<dbReference type="InterPro" id="IPR000914">
    <property type="entry name" value="SBP_5_dom"/>
</dbReference>
<dbReference type="AlphaFoldDB" id="A0A2G9WV67"/>
<accession>A0A2G9WV67</accession>
<dbReference type="PANTHER" id="PTHR30290:SF10">
    <property type="entry name" value="PERIPLASMIC OLIGOPEPTIDE-BINDING PROTEIN-RELATED"/>
    <property type="match status" value="1"/>
</dbReference>
<dbReference type="SUPFAM" id="SSF53850">
    <property type="entry name" value="Periplasmic binding protein-like II"/>
    <property type="match status" value="1"/>
</dbReference>
<reference evidence="6 7" key="1">
    <citation type="submission" date="2017-08" db="EMBL/GenBank/DDBJ databases">
        <title>Pleomorphomonas carboxidotrophicus sp. nov., a new mesophilic hydrogenogenic carboxidotroph.</title>
        <authorList>
            <person name="Esquivel-Elizondo S."/>
            <person name="Krajmalnik-Brown R."/>
            <person name="Maldonado J."/>
        </authorList>
    </citation>
    <scope>NUCLEOTIDE SEQUENCE [LARGE SCALE GENOMIC DNA]</scope>
    <source>
        <strain evidence="6 7">SVCO-16</strain>
    </source>
</reference>
<dbReference type="Pfam" id="PF00496">
    <property type="entry name" value="SBP_bac_5"/>
    <property type="match status" value="1"/>
</dbReference>
<dbReference type="Gene3D" id="3.90.76.10">
    <property type="entry name" value="Dipeptide-binding Protein, Domain 1"/>
    <property type="match status" value="1"/>
</dbReference>
<evidence type="ECO:0000259" key="5">
    <source>
        <dbReference type="Pfam" id="PF00496"/>
    </source>
</evidence>
<evidence type="ECO:0000313" key="6">
    <source>
        <dbReference type="EMBL" id="PIO98554.1"/>
    </source>
</evidence>
<evidence type="ECO:0000256" key="1">
    <source>
        <dbReference type="ARBA" id="ARBA00004418"/>
    </source>
</evidence>
<dbReference type="PANTHER" id="PTHR30290">
    <property type="entry name" value="PERIPLASMIC BINDING COMPONENT OF ABC TRANSPORTER"/>
    <property type="match status" value="1"/>
</dbReference>
<keyword evidence="4" id="KW-0732">Signal</keyword>
<dbReference type="Proteomes" id="UP000231070">
    <property type="component" value="Unassembled WGS sequence"/>
</dbReference>
<name>A0A2G9WV67_9HYPH</name>